<evidence type="ECO:0000313" key="3">
    <source>
        <dbReference type="Proteomes" id="UP000053611"/>
    </source>
</evidence>
<accession>A0A0J0XP33</accession>
<name>A0A0J0XP33_9TREE</name>
<keyword evidence="1" id="KW-0812">Transmembrane</keyword>
<protein>
    <submittedName>
        <fullName evidence="2">Uncharacterized protein</fullName>
    </submittedName>
</protein>
<dbReference type="Proteomes" id="UP000053611">
    <property type="component" value="Unassembled WGS sequence"/>
</dbReference>
<keyword evidence="1" id="KW-0472">Membrane</keyword>
<gene>
    <name evidence="2" type="ORF">CC85DRAFT_285205</name>
</gene>
<organism evidence="2 3">
    <name type="scientific">Cutaneotrichosporon oleaginosum</name>
    <dbReference type="NCBI Taxonomy" id="879819"/>
    <lineage>
        <taxon>Eukaryota</taxon>
        <taxon>Fungi</taxon>
        <taxon>Dikarya</taxon>
        <taxon>Basidiomycota</taxon>
        <taxon>Agaricomycotina</taxon>
        <taxon>Tremellomycetes</taxon>
        <taxon>Trichosporonales</taxon>
        <taxon>Trichosporonaceae</taxon>
        <taxon>Cutaneotrichosporon</taxon>
    </lineage>
</organism>
<evidence type="ECO:0000256" key="1">
    <source>
        <dbReference type="SAM" id="Phobius"/>
    </source>
</evidence>
<sequence length="468" mass="51521">MSSPRFAGLPRFALRCALLCAAVLVILMVIPHSPRPARQRPSIDRFFRFGRPAEAWVDLETSIPWTRYDGGIEGYTVWSNLFLSGGTLVAAVETKEAADKLPKPRGILSDFDGVERIPAGPDLWATSAGADLVRAEFGERAIRIPGITYLFNDPPGERGLIAHNHHFVCDLLAPAARAVASARAAAGLPNELPQRIFFPRCGADPSWRDHRGLNSWLIRTMFPTIIVEDKLTWDDRARGDVAYVFEQVVIVDRSAAHSASGDVARWGRMNANVPQMDAPANFWDPFSTAMARATGDLLRVGRFQLPVVVYLDRNSEPMVSPESSEALIKGLRELTGRAEVHVARIQSMTRRQKVALLSRANVMIGLNAEDMLQMAWMRAGKGNAVVELFEEDGFANDFALLANTLGFKHIAIQGNRELTPRMWSEHPNGKRGPQHHAVVDVDAGAVIHAVVRILDGLEGKVGRQLLLG</sequence>
<proteinExistence type="predicted"/>
<keyword evidence="3" id="KW-1185">Reference proteome</keyword>
<dbReference type="AlphaFoldDB" id="A0A0J0XP33"/>
<dbReference type="GeneID" id="28983620"/>
<dbReference type="STRING" id="879819.A0A0J0XP33"/>
<reference evidence="2 3" key="1">
    <citation type="submission" date="2015-03" db="EMBL/GenBank/DDBJ databases">
        <title>Genomics and transcriptomics of the oil-accumulating basidiomycete yeast T. oleaginosus allow insights into substrate utilization and the diverse evolutionary trajectories of mating systems in fungi.</title>
        <authorList>
            <consortium name="DOE Joint Genome Institute"/>
            <person name="Kourist R."/>
            <person name="Kracht O."/>
            <person name="Bracharz F."/>
            <person name="Lipzen A."/>
            <person name="Nolan M."/>
            <person name="Ohm R."/>
            <person name="Grigoriev I."/>
            <person name="Sun S."/>
            <person name="Heitman J."/>
            <person name="Bruck T."/>
            <person name="Nowrousian M."/>
        </authorList>
    </citation>
    <scope>NUCLEOTIDE SEQUENCE [LARGE SCALE GENOMIC DNA]</scope>
    <source>
        <strain evidence="2 3">IBC0246</strain>
    </source>
</reference>
<feature type="transmembrane region" description="Helical" evidence="1">
    <location>
        <begin position="12"/>
        <end position="30"/>
    </location>
</feature>
<dbReference type="RefSeq" id="XP_018279351.1">
    <property type="nucleotide sequence ID" value="XM_018423017.1"/>
</dbReference>
<dbReference type="EMBL" id="KQ087201">
    <property type="protein sequence ID" value="KLT42860.1"/>
    <property type="molecule type" value="Genomic_DNA"/>
</dbReference>
<keyword evidence="1" id="KW-1133">Transmembrane helix</keyword>
<dbReference type="OrthoDB" id="529273at2759"/>
<evidence type="ECO:0000313" key="2">
    <source>
        <dbReference type="EMBL" id="KLT42860.1"/>
    </source>
</evidence>